<evidence type="ECO:0000256" key="4">
    <source>
        <dbReference type="SAM" id="Coils"/>
    </source>
</evidence>
<dbReference type="SUPFAM" id="SSF74853">
    <property type="entry name" value="Lamin A/C globular tail domain"/>
    <property type="match status" value="1"/>
</dbReference>
<evidence type="ECO:0000259" key="7">
    <source>
        <dbReference type="PROSITE" id="PS51842"/>
    </source>
</evidence>
<dbReference type="SMART" id="SM01391">
    <property type="entry name" value="Filament"/>
    <property type="match status" value="1"/>
</dbReference>
<keyword evidence="8" id="KW-1185">Reference proteome</keyword>
<accession>A0A915KSP0</accession>
<dbReference type="PANTHER" id="PTHR45721:SF12">
    <property type="entry name" value="INTERMEDIATE FILAMENT PROTEIN IFA-1"/>
    <property type="match status" value="1"/>
</dbReference>
<evidence type="ECO:0000256" key="5">
    <source>
        <dbReference type="SAM" id="MobiDB-lite"/>
    </source>
</evidence>
<feature type="region of interest" description="Disordered" evidence="5">
    <location>
        <begin position="477"/>
        <end position="527"/>
    </location>
</feature>
<dbReference type="WBParaSite" id="nRc.2.0.1.t41125-RA">
    <property type="protein sequence ID" value="nRc.2.0.1.t41125-RA"/>
    <property type="gene ID" value="nRc.2.0.1.g41125"/>
</dbReference>
<dbReference type="GO" id="GO:0006998">
    <property type="term" value="P:nuclear envelope organization"/>
    <property type="evidence" value="ECO:0007669"/>
    <property type="project" value="TreeGrafter"/>
</dbReference>
<dbReference type="GO" id="GO:0090435">
    <property type="term" value="P:protein localization to nuclear envelope"/>
    <property type="evidence" value="ECO:0007669"/>
    <property type="project" value="TreeGrafter"/>
</dbReference>
<comment type="similarity">
    <text evidence="3">Belongs to the intermediate filament family.</text>
</comment>
<dbReference type="GO" id="GO:0051664">
    <property type="term" value="P:nuclear pore localization"/>
    <property type="evidence" value="ECO:0007669"/>
    <property type="project" value="TreeGrafter"/>
</dbReference>
<dbReference type="PROSITE" id="PS51842">
    <property type="entry name" value="IF_ROD_2"/>
    <property type="match status" value="1"/>
</dbReference>
<name>A0A915KSP0_ROMCU</name>
<dbReference type="InterPro" id="IPR018039">
    <property type="entry name" value="IF_conserved"/>
</dbReference>
<dbReference type="PROSITE" id="PS00226">
    <property type="entry name" value="IF_ROD_1"/>
    <property type="match status" value="1"/>
</dbReference>
<organism evidence="8 9">
    <name type="scientific">Romanomermis culicivorax</name>
    <name type="common">Nematode worm</name>
    <dbReference type="NCBI Taxonomy" id="13658"/>
    <lineage>
        <taxon>Eukaryota</taxon>
        <taxon>Metazoa</taxon>
        <taxon>Ecdysozoa</taxon>
        <taxon>Nematoda</taxon>
        <taxon>Enoplea</taxon>
        <taxon>Dorylaimia</taxon>
        <taxon>Mermithida</taxon>
        <taxon>Mermithoidea</taxon>
        <taxon>Mermithidae</taxon>
        <taxon>Romanomermis</taxon>
    </lineage>
</organism>
<dbReference type="SUPFAM" id="SSF57997">
    <property type="entry name" value="Tropomyosin"/>
    <property type="match status" value="1"/>
</dbReference>
<dbReference type="AlphaFoldDB" id="A0A915KSP0"/>
<dbReference type="PROSITE" id="PS51841">
    <property type="entry name" value="LTD"/>
    <property type="match status" value="1"/>
</dbReference>
<dbReference type="Gene3D" id="1.20.5.1160">
    <property type="entry name" value="Vasodilator-stimulated phosphoprotein"/>
    <property type="match status" value="2"/>
</dbReference>
<feature type="compositionally biased region" description="Low complexity" evidence="5">
    <location>
        <begin position="477"/>
        <end position="488"/>
    </location>
</feature>
<feature type="domain" description="LTD" evidence="6">
    <location>
        <begin position="516"/>
        <end position="634"/>
    </location>
</feature>
<keyword evidence="2 4" id="KW-0175">Coiled coil</keyword>
<evidence type="ECO:0000313" key="9">
    <source>
        <dbReference type="WBParaSite" id="nRc.2.0.1.t41125-RA"/>
    </source>
</evidence>
<dbReference type="Pfam" id="PF00038">
    <property type="entry name" value="Filament"/>
    <property type="match status" value="2"/>
</dbReference>
<feature type="coiled-coil region" evidence="4">
    <location>
        <begin position="115"/>
        <end position="311"/>
    </location>
</feature>
<proteinExistence type="inferred from homology"/>
<dbReference type="GO" id="GO:0005882">
    <property type="term" value="C:intermediate filament"/>
    <property type="evidence" value="ECO:0007669"/>
    <property type="project" value="UniProtKB-KW"/>
</dbReference>
<feature type="domain" description="IF rod" evidence="7">
    <location>
        <begin position="125"/>
        <end position="465"/>
    </location>
</feature>
<evidence type="ECO:0000313" key="8">
    <source>
        <dbReference type="Proteomes" id="UP000887565"/>
    </source>
</evidence>
<protein>
    <submittedName>
        <fullName evidence="9">Intermediate filament protein</fullName>
    </submittedName>
</protein>
<dbReference type="InterPro" id="IPR001322">
    <property type="entry name" value="Lamin_tail_dom"/>
</dbReference>
<dbReference type="Gene3D" id="2.60.40.1260">
    <property type="entry name" value="Lamin Tail domain"/>
    <property type="match status" value="1"/>
</dbReference>
<dbReference type="GO" id="GO:0031507">
    <property type="term" value="P:heterochromatin formation"/>
    <property type="evidence" value="ECO:0007669"/>
    <property type="project" value="TreeGrafter"/>
</dbReference>
<dbReference type="GO" id="GO:0005652">
    <property type="term" value="C:nuclear lamina"/>
    <property type="evidence" value="ECO:0007669"/>
    <property type="project" value="TreeGrafter"/>
</dbReference>
<dbReference type="GO" id="GO:0007097">
    <property type="term" value="P:nuclear migration"/>
    <property type="evidence" value="ECO:0007669"/>
    <property type="project" value="TreeGrafter"/>
</dbReference>
<feature type="compositionally biased region" description="Polar residues" evidence="5">
    <location>
        <begin position="504"/>
        <end position="527"/>
    </location>
</feature>
<evidence type="ECO:0000256" key="2">
    <source>
        <dbReference type="ARBA" id="ARBA00023054"/>
    </source>
</evidence>
<sequence>MASMNQRFARTNVQPQQHRSNILYSSSRSSTSSLAARPAEQLKNAIDSHMVNDSEPAPESGSKNATIIEQKKKVMYSSPIGQGGYVPSGGSSASRVQKIVTEVEEYNQLFGEDTAQFILDTRERERRELHELNDRLAAYLERMRMLELQNRDLENLKQRWLSDVANVKSAYERELNVSQKDYEDASRNRGVLEAQIRKIQAEYDDLRSKFEQVVRERDDNKAKVENLLRQLQDAENELNKFSRRVQVLEDEVARLKNENGRLQADLQKTKADLDRETMKVIDYENQIQALLKKMESMRREFDQEVTELRNRESTIINAEQYKSDLANAIRDIRKEFDSLALKNKQDLESWYVKKVQEVHVSQNDRYKDEAGRLGMELESVRTKILDLEALNGRLNREIKELENQLQREKYEYESALSISETHIKKMLVENRNLQEKLKALYDTNQNLYAEIAIYRKLLDTEEFQVGAKGIAAAKGVDSSYYSGGSPSSVRRQFGGSPGGRIIPTSGSYVSKQEDTSQSNFQRASKGNVQIADVSPEGKFIKLENLSMNKDEPMGEWKLVRLIDNKRELVFTFPVKFTLKAGRMVTVWARNQGGVNNYVDSFVYEGDSTWGVGTNAVTILYNKEGEERGSFTQVLSTSQVSTI</sequence>
<keyword evidence="1 3" id="KW-0403">Intermediate filament</keyword>
<dbReference type="InterPro" id="IPR036415">
    <property type="entry name" value="Lamin_tail_dom_sf"/>
</dbReference>
<dbReference type="PANTHER" id="PTHR45721">
    <property type="entry name" value="LAMIN DM0-RELATED"/>
    <property type="match status" value="1"/>
</dbReference>
<reference evidence="9" key="1">
    <citation type="submission" date="2022-11" db="UniProtKB">
        <authorList>
            <consortium name="WormBaseParasite"/>
        </authorList>
    </citation>
    <scope>IDENTIFICATION</scope>
</reference>
<dbReference type="InterPro" id="IPR039008">
    <property type="entry name" value="IF_rod_dom"/>
</dbReference>
<dbReference type="GO" id="GO:0005200">
    <property type="term" value="F:structural constituent of cytoskeleton"/>
    <property type="evidence" value="ECO:0007669"/>
    <property type="project" value="TreeGrafter"/>
</dbReference>
<dbReference type="Pfam" id="PF00932">
    <property type="entry name" value="LTD"/>
    <property type="match status" value="1"/>
</dbReference>
<dbReference type="SUPFAM" id="SSF64593">
    <property type="entry name" value="Intermediate filament protein, coiled coil region"/>
    <property type="match status" value="1"/>
</dbReference>
<evidence type="ECO:0000259" key="6">
    <source>
        <dbReference type="PROSITE" id="PS51841"/>
    </source>
</evidence>
<evidence type="ECO:0000256" key="3">
    <source>
        <dbReference type="RuleBase" id="RU000685"/>
    </source>
</evidence>
<evidence type="ECO:0000256" key="1">
    <source>
        <dbReference type="ARBA" id="ARBA00022754"/>
    </source>
</evidence>
<dbReference type="OMA" id="RITICAH"/>
<feature type="region of interest" description="Disordered" evidence="5">
    <location>
        <begin position="1"/>
        <end position="43"/>
    </location>
</feature>
<dbReference type="Gene3D" id="1.20.5.500">
    <property type="entry name" value="Single helix bin"/>
    <property type="match status" value="1"/>
</dbReference>
<feature type="coiled-coil region" evidence="4">
    <location>
        <begin position="377"/>
        <end position="450"/>
    </location>
</feature>
<feature type="compositionally biased region" description="Polar residues" evidence="5">
    <location>
        <begin position="1"/>
        <end position="24"/>
    </location>
</feature>
<dbReference type="Proteomes" id="UP000887565">
    <property type="component" value="Unplaced"/>
</dbReference>